<dbReference type="AlphaFoldDB" id="A0A1I5KRG1"/>
<protein>
    <submittedName>
        <fullName evidence="1">Uncharacterized protein</fullName>
    </submittedName>
</protein>
<sequence length="132" mass="13999">MNALSHEFDLSNATMLPPLDRRAPTARDHANLAAQWEAVHEAAAAIGVLAQLGRPEESEAVTGLPRRAAAKGGYQYDMVLRGVDDLAAVMQPGLRALLALSAGGRDTTSAALTLWREFHASRDAIIALAPDC</sequence>
<dbReference type="OrthoDB" id="7506955at2"/>
<keyword evidence="2" id="KW-1185">Reference proteome</keyword>
<reference evidence="2" key="1">
    <citation type="submission" date="2016-10" db="EMBL/GenBank/DDBJ databases">
        <authorList>
            <person name="Varghese N."/>
            <person name="Submissions S."/>
        </authorList>
    </citation>
    <scope>NUCLEOTIDE SEQUENCE [LARGE SCALE GENOMIC DNA]</scope>
    <source>
        <strain evidence="2">CGMCC 1.7715</strain>
    </source>
</reference>
<dbReference type="RefSeq" id="WP_090476934.1">
    <property type="nucleotide sequence ID" value="NZ_FOWZ01000001.1"/>
</dbReference>
<evidence type="ECO:0000313" key="1">
    <source>
        <dbReference type="EMBL" id="SFO87493.1"/>
    </source>
</evidence>
<evidence type="ECO:0000313" key="2">
    <source>
        <dbReference type="Proteomes" id="UP000199331"/>
    </source>
</evidence>
<dbReference type="EMBL" id="FOWZ01000001">
    <property type="protein sequence ID" value="SFO87493.1"/>
    <property type="molecule type" value="Genomic_DNA"/>
</dbReference>
<dbReference type="Proteomes" id="UP000199331">
    <property type="component" value="Unassembled WGS sequence"/>
</dbReference>
<gene>
    <name evidence="1" type="ORF">SAMN04488060_0467</name>
</gene>
<organism evidence="1 2">
    <name type="scientific">Qipengyuania nanhaisediminis</name>
    <dbReference type="NCBI Taxonomy" id="604088"/>
    <lineage>
        <taxon>Bacteria</taxon>
        <taxon>Pseudomonadati</taxon>
        <taxon>Pseudomonadota</taxon>
        <taxon>Alphaproteobacteria</taxon>
        <taxon>Sphingomonadales</taxon>
        <taxon>Erythrobacteraceae</taxon>
        <taxon>Qipengyuania</taxon>
    </lineage>
</organism>
<dbReference type="STRING" id="604088.SAMN04488060_0467"/>
<accession>A0A1I5KRG1</accession>
<proteinExistence type="predicted"/>
<name>A0A1I5KRG1_9SPHN</name>